<evidence type="ECO:0000313" key="2">
    <source>
        <dbReference type="EMBL" id="TLM87953.1"/>
    </source>
</evidence>
<gene>
    <name evidence="2" type="ORF">FDY95_25250</name>
</gene>
<keyword evidence="3" id="KW-1185">Reference proteome</keyword>
<reference evidence="2 3" key="1">
    <citation type="submission" date="2019-05" db="EMBL/GenBank/DDBJ databases">
        <title>Hymenobacter edaphi sp. nov., isolated from abandoned arsenic-contaminated farmland soil.</title>
        <authorList>
            <person name="Nie L."/>
        </authorList>
    </citation>
    <scope>NUCLEOTIDE SEQUENCE [LARGE SCALE GENOMIC DNA]</scope>
    <source>
        <strain evidence="2 3">1-3-3-8</strain>
    </source>
</reference>
<dbReference type="Proteomes" id="UP000305517">
    <property type="component" value="Unassembled WGS sequence"/>
</dbReference>
<comment type="caution">
    <text evidence="2">The sequence shown here is derived from an EMBL/GenBank/DDBJ whole genome shotgun (WGS) entry which is preliminary data.</text>
</comment>
<evidence type="ECO:0000256" key="1">
    <source>
        <dbReference type="SAM" id="MobiDB-lite"/>
    </source>
</evidence>
<evidence type="ECO:0000313" key="3">
    <source>
        <dbReference type="Proteomes" id="UP000305517"/>
    </source>
</evidence>
<feature type="region of interest" description="Disordered" evidence="1">
    <location>
        <begin position="54"/>
        <end position="95"/>
    </location>
</feature>
<dbReference type="EMBL" id="VAJM01000020">
    <property type="protein sequence ID" value="TLM87953.1"/>
    <property type="molecule type" value="Genomic_DNA"/>
</dbReference>
<protein>
    <submittedName>
        <fullName evidence="2">Uncharacterized protein</fullName>
    </submittedName>
</protein>
<dbReference type="AlphaFoldDB" id="A0A5R8WIC1"/>
<sequence>MESLQFEKASYLCTPLQKEAVSNESEKRKFFSKVCNRRKASYLCTPLQKEAVSKEKTEKQNQENFFESLRNEKHFLPLQPRTKQRSVSTEKKRLQ</sequence>
<organism evidence="2 3">
    <name type="scientific">Hymenobacter jeollabukensis</name>
    <dbReference type="NCBI Taxonomy" id="2025313"/>
    <lineage>
        <taxon>Bacteria</taxon>
        <taxon>Pseudomonadati</taxon>
        <taxon>Bacteroidota</taxon>
        <taxon>Cytophagia</taxon>
        <taxon>Cytophagales</taxon>
        <taxon>Hymenobacteraceae</taxon>
        <taxon>Hymenobacter</taxon>
    </lineage>
</organism>
<name>A0A5R8WIC1_9BACT</name>
<dbReference type="RefSeq" id="WP_138082409.1">
    <property type="nucleotide sequence ID" value="NZ_VAJM01000020.1"/>
</dbReference>
<accession>A0A5R8WIC1</accession>
<dbReference type="OrthoDB" id="9988977at2"/>
<proteinExistence type="predicted"/>